<dbReference type="Pfam" id="PF10094">
    <property type="entry name" value="DUF2332"/>
    <property type="match status" value="1"/>
</dbReference>
<name>A0A941B9U4_9BURK</name>
<dbReference type="AlphaFoldDB" id="A0A941B9U4"/>
<proteinExistence type="predicted"/>
<evidence type="ECO:0000313" key="2">
    <source>
        <dbReference type="Proteomes" id="UP000676246"/>
    </source>
</evidence>
<protein>
    <submittedName>
        <fullName evidence="1">DUF2332 domain-containing protein</fullName>
    </submittedName>
</protein>
<evidence type="ECO:0000313" key="1">
    <source>
        <dbReference type="EMBL" id="MBQ0929115.1"/>
    </source>
</evidence>
<keyword evidence="2" id="KW-1185">Reference proteome</keyword>
<reference evidence="1 2" key="1">
    <citation type="submission" date="2021-04" db="EMBL/GenBank/DDBJ databases">
        <title>The genome sequence of Ideonella sp. 3Y2.</title>
        <authorList>
            <person name="Liu Y."/>
        </authorList>
    </citation>
    <scope>NUCLEOTIDE SEQUENCE [LARGE SCALE GENOMIC DNA]</scope>
    <source>
        <strain evidence="1 2">3Y2</strain>
    </source>
</reference>
<comment type="caution">
    <text evidence="1">The sequence shown here is derived from an EMBL/GenBank/DDBJ whole genome shotgun (WGS) entry which is preliminary data.</text>
</comment>
<sequence length="388" mass="42717">MHDDDLHRPLADHPDAALYERCGFDEFQEEPLYQQLCRRVARRPALLALHDAAPPTQRRATLLLAALHERVLADGRPLGLGAWYASVGGTRSPEDPALGAALDVFVRQHHHALTDTLARRHTQTNEVGRCSVLWPALAQVAALSGRTRLALFDFGCSAGLNLQVDACHIRYQGVDGVHECGSTADGVLRLDARHHGPVPPTAPAWQLDARLGVDLQPVDLADPHALRWLRACLWPRDRDRDTRLQAAAALARRRPFPVERCDDGLARLNRWLDTLPPGVQPVLLHSWVLAYFDAPALARFAAQAETLVRQRGLAWLSAEDARCTQALGGITLPTDPVPGEARADPAAQTFWRLRWGQQTALLARSHPHGAWLQWWAVNPPASQAVGPG</sequence>
<dbReference type="RefSeq" id="WP_210851323.1">
    <property type="nucleotide sequence ID" value="NZ_JAGQDD010000001.1"/>
</dbReference>
<dbReference type="Proteomes" id="UP000676246">
    <property type="component" value="Unassembled WGS sequence"/>
</dbReference>
<dbReference type="InterPro" id="IPR011200">
    <property type="entry name" value="UCP012608"/>
</dbReference>
<dbReference type="EMBL" id="JAGQDD010000001">
    <property type="protein sequence ID" value="MBQ0929115.1"/>
    <property type="molecule type" value="Genomic_DNA"/>
</dbReference>
<gene>
    <name evidence="1" type="ORF">KAK03_01360</name>
</gene>
<organism evidence="1 2">
    <name type="scientific">Ideonella alba</name>
    <dbReference type="NCBI Taxonomy" id="2824118"/>
    <lineage>
        <taxon>Bacteria</taxon>
        <taxon>Pseudomonadati</taxon>
        <taxon>Pseudomonadota</taxon>
        <taxon>Betaproteobacteria</taxon>
        <taxon>Burkholderiales</taxon>
        <taxon>Sphaerotilaceae</taxon>
        <taxon>Ideonella</taxon>
    </lineage>
</organism>
<accession>A0A941B9U4</accession>